<dbReference type="PANTHER" id="PTHR24243:SF208">
    <property type="entry name" value="PYROKININ-1 RECEPTOR"/>
    <property type="match status" value="1"/>
</dbReference>
<gene>
    <name evidence="10" type="ORF">GSLYS_00015784001</name>
</gene>
<keyword evidence="11" id="KW-1185">Reference proteome</keyword>
<evidence type="ECO:0000256" key="7">
    <source>
        <dbReference type="ARBA" id="ARBA00023224"/>
    </source>
</evidence>
<feature type="transmembrane region" description="Helical" evidence="8">
    <location>
        <begin position="71"/>
        <end position="91"/>
    </location>
</feature>
<dbReference type="EMBL" id="CAXITT010000475">
    <property type="protein sequence ID" value="CAL1542178.1"/>
    <property type="molecule type" value="Genomic_DNA"/>
</dbReference>
<keyword evidence="4" id="KW-0297">G-protein coupled receptor</keyword>
<evidence type="ECO:0000313" key="10">
    <source>
        <dbReference type="EMBL" id="CAL1542178.1"/>
    </source>
</evidence>
<name>A0AAV2I9R9_LYMST</name>
<evidence type="ECO:0000256" key="2">
    <source>
        <dbReference type="ARBA" id="ARBA00022692"/>
    </source>
</evidence>
<keyword evidence="2 8" id="KW-0812">Transmembrane</keyword>
<reference evidence="10 11" key="1">
    <citation type="submission" date="2024-04" db="EMBL/GenBank/DDBJ databases">
        <authorList>
            <consortium name="Genoscope - CEA"/>
            <person name="William W."/>
        </authorList>
    </citation>
    <scope>NUCLEOTIDE SEQUENCE [LARGE SCALE GENOMIC DNA]</scope>
</reference>
<dbReference type="GO" id="GO:0016020">
    <property type="term" value="C:membrane"/>
    <property type="evidence" value="ECO:0007669"/>
    <property type="project" value="UniProtKB-SubCell"/>
</dbReference>
<evidence type="ECO:0000259" key="9">
    <source>
        <dbReference type="PROSITE" id="PS50262"/>
    </source>
</evidence>
<dbReference type="PRINTS" id="PR00237">
    <property type="entry name" value="GPCRRHODOPSN"/>
</dbReference>
<comment type="subcellular location">
    <subcellularLocation>
        <location evidence="1">Membrane</location>
        <topology evidence="1">Multi-pass membrane protein</topology>
    </subcellularLocation>
</comment>
<dbReference type="Gene3D" id="1.20.1070.10">
    <property type="entry name" value="Rhodopsin 7-helix transmembrane proteins"/>
    <property type="match status" value="1"/>
</dbReference>
<dbReference type="AlphaFoldDB" id="A0AAV2I9R9"/>
<evidence type="ECO:0000256" key="4">
    <source>
        <dbReference type="ARBA" id="ARBA00023040"/>
    </source>
</evidence>
<protein>
    <recommendedName>
        <fullName evidence="9">G-protein coupled receptors family 1 profile domain-containing protein</fullName>
    </recommendedName>
</protein>
<dbReference type="CDD" id="cd00637">
    <property type="entry name" value="7tm_classA_rhodopsin-like"/>
    <property type="match status" value="1"/>
</dbReference>
<keyword evidence="5 8" id="KW-0472">Membrane</keyword>
<accession>A0AAV2I9R9</accession>
<feature type="transmembrane region" description="Helical" evidence="8">
    <location>
        <begin position="151"/>
        <end position="169"/>
    </location>
</feature>
<dbReference type="SUPFAM" id="SSF81321">
    <property type="entry name" value="Family A G protein-coupled receptor-like"/>
    <property type="match status" value="1"/>
</dbReference>
<evidence type="ECO:0000256" key="5">
    <source>
        <dbReference type="ARBA" id="ARBA00023136"/>
    </source>
</evidence>
<comment type="caution">
    <text evidence="10">The sequence shown here is derived from an EMBL/GenBank/DDBJ whole genome shotgun (WGS) entry which is preliminary data.</text>
</comment>
<organism evidence="10 11">
    <name type="scientific">Lymnaea stagnalis</name>
    <name type="common">Great pond snail</name>
    <name type="synonym">Helix stagnalis</name>
    <dbReference type="NCBI Taxonomy" id="6523"/>
    <lineage>
        <taxon>Eukaryota</taxon>
        <taxon>Metazoa</taxon>
        <taxon>Spiralia</taxon>
        <taxon>Lophotrochozoa</taxon>
        <taxon>Mollusca</taxon>
        <taxon>Gastropoda</taxon>
        <taxon>Heterobranchia</taxon>
        <taxon>Euthyneura</taxon>
        <taxon>Panpulmonata</taxon>
        <taxon>Hygrophila</taxon>
        <taxon>Lymnaeoidea</taxon>
        <taxon>Lymnaeidae</taxon>
        <taxon>Lymnaea</taxon>
    </lineage>
</organism>
<proteinExistence type="predicted"/>
<feature type="transmembrane region" description="Helical" evidence="8">
    <location>
        <begin position="32"/>
        <end position="59"/>
    </location>
</feature>
<feature type="domain" description="G-protein coupled receptors family 1 profile" evidence="9">
    <location>
        <begin position="51"/>
        <end position="211"/>
    </location>
</feature>
<dbReference type="GO" id="GO:0004930">
    <property type="term" value="F:G protein-coupled receptor activity"/>
    <property type="evidence" value="ECO:0007669"/>
    <property type="project" value="UniProtKB-KW"/>
</dbReference>
<evidence type="ECO:0000256" key="8">
    <source>
        <dbReference type="SAM" id="Phobius"/>
    </source>
</evidence>
<evidence type="ECO:0000313" key="11">
    <source>
        <dbReference type="Proteomes" id="UP001497497"/>
    </source>
</evidence>
<dbReference type="PANTHER" id="PTHR24243">
    <property type="entry name" value="G-PROTEIN COUPLED RECEPTOR"/>
    <property type="match status" value="1"/>
</dbReference>
<dbReference type="PROSITE" id="PS50262">
    <property type="entry name" value="G_PROTEIN_RECEP_F1_2"/>
    <property type="match status" value="1"/>
</dbReference>
<dbReference type="InterPro" id="IPR000276">
    <property type="entry name" value="GPCR_Rhodpsn"/>
</dbReference>
<evidence type="ECO:0000256" key="6">
    <source>
        <dbReference type="ARBA" id="ARBA00023170"/>
    </source>
</evidence>
<keyword evidence="6" id="KW-0675">Receptor</keyword>
<keyword evidence="7" id="KW-0807">Transducer</keyword>
<dbReference type="InterPro" id="IPR017452">
    <property type="entry name" value="GPCR_Rhodpsn_7TM"/>
</dbReference>
<feature type="transmembrane region" description="Helical" evidence="8">
    <location>
        <begin position="111"/>
        <end position="130"/>
    </location>
</feature>
<sequence length="211" mass="23582">MCGNNSFGNYSDGFNYSDRIQHLDALQRETNIIMIPSIVFLCLISTTGVIGNSLVLVVYSCRFSRSAVRTFMKAVAVLDLLINTLVIPAEIYDMFHAWDFDQPLVCRVRRFFNAQTTSASGFLLVAIAVTRYRKICRPFDRQVNITEAKRICGVTVLVSSVVSIPYGIINGRKTRKSSVPGINGCYCSVDDSYDGTKWPVVNSSFFVLVFL</sequence>
<feature type="non-terminal residue" evidence="10">
    <location>
        <position position="211"/>
    </location>
</feature>
<keyword evidence="3 8" id="KW-1133">Transmembrane helix</keyword>
<evidence type="ECO:0000256" key="1">
    <source>
        <dbReference type="ARBA" id="ARBA00004141"/>
    </source>
</evidence>
<dbReference type="Pfam" id="PF00001">
    <property type="entry name" value="7tm_1"/>
    <property type="match status" value="1"/>
</dbReference>
<dbReference type="Proteomes" id="UP001497497">
    <property type="component" value="Unassembled WGS sequence"/>
</dbReference>
<evidence type="ECO:0000256" key="3">
    <source>
        <dbReference type="ARBA" id="ARBA00022989"/>
    </source>
</evidence>